<reference evidence="1 2" key="1">
    <citation type="submission" date="2018-05" db="EMBL/GenBank/DDBJ databases">
        <authorList>
            <person name="Goeker M."/>
            <person name="Huntemann M."/>
            <person name="Clum A."/>
            <person name="Pillay M."/>
            <person name="Palaniappan K."/>
            <person name="Varghese N."/>
            <person name="Mikhailova N."/>
            <person name="Stamatis D."/>
            <person name="Reddy T."/>
            <person name="Daum C."/>
            <person name="Shapiro N."/>
            <person name="Ivanova N."/>
            <person name="Kyrpides N."/>
            <person name="Woyke T."/>
        </authorList>
    </citation>
    <scope>NUCLEOTIDE SEQUENCE [LARGE SCALE GENOMIC DNA]</scope>
    <source>
        <strain evidence="1 2">DSM 26524</strain>
    </source>
</reference>
<accession>A0AB73T1Z0</accession>
<dbReference type="Proteomes" id="UP000245412">
    <property type="component" value="Unassembled WGS sequence"/>
</dbReference>
<dbReference type="RefSeq" id="WP_109747365.1">
    <property type="nucleotide sequence ID" value="NZ_CABJAT010000008.1"/>
</dbReference>
<proteinExistence type="predicted"/>
<dbReference type="EMBL" id="QGGY01000010">
    <property type="protein sequence ID" value="PWJ74023.1"/>
    <property type="molecule type" value="Genomic_DNA"/>
</dbReference>
<name>A0AB73T1Z0_9FIRM</name>
<protein>
    <submittedName>
        <fullName evidence="1">Uncharacterized protein</fullName>
    </submittedName>
</protein>
<comment type="caution">
    <text evidence="1">The sequence shown here is derived from an EMBL/GenBank/DDBJ whole genome shotgun (WGS) entry which is preliminary data.</text>
</comment>
<gene>
    <name evidence="1" type="ORF">C7383_11063</name>
</gene>
<dbReference type="AlphaFoldDB" id="A0AB73T1Z0"/>
<evidence type="ECO:0000313" key="1">
    <source>
        <dbReference type="EMBL" id="PWJ74023.1"/>
    </source>
</evidence>
<organism evidence="1 2">
    <name type="scientific">Murimonas intestini</name>
    <dbReference type="NCBI Taxonomy" id="1337051"/>
    <lineage>
        <taxon>Bacteria</taxon>
        <taxon>Bacillati</taxon>
        <taxon>Bacillota</taxon>
        <taxon>Clostridia</taxon>
        <taxon>Lachnospirales</taxon>
        <taxon>Lachnospiraceae</taxon>
        <taxon>Murimonas</taxon>
    </lineage>
</organism>
<evidence type="ECO:0000313" key="2">
    <source>
        <dbReference type="Proteomes" id="UP000245412"/>
    </source>
</evidence>
<sequence>MANPIFVPVTGIIQEIAPFQNQCCNQLITLRTSENVVNFILNADTYVVDNMQLRPGMRVTAFYDETLPVPLIYPPRYQAALIARTGANENVMADFFDRNLNAANHSLKLNPSSATQIVTANGQRFNCRPGGHYLIVFYGVTTRSLPPQTTPRKIIVLC</sequence>
<keyword evidence="2" id="KW-1185">Reference proteome</keyword>